<protein>
    <recommendedName>
        <fullName evidence="3">Transposase</fullName>
    </recommendedName>
</protein>
<dbReference type="KEGG" id="xbo:XBJ1_0620"/>
<dbReference type="EMBL" id="FN667741">
    <property type="protein sequence ID" value="CBJ79764.1"/>
    <property type="molecule type" value="Genomic_DNA"/>
</dbReference>
<reference evidence="1" key="1">
    <citation type="journal article" date="2011" name="PLoS ONE">
        <title>The entomopathogenic bacterial endosymbionts xenorhabdus and photorhabdus: convergent lifestyles from divergent genomes.</title>
        <authorList>
            <person name="Chaston J.M."/>
            <person name="Suen G."/>
            <person name="Tucker S.L."/>
            <person name="Andersen A.W."/>
            <person name="Bhasin A."/>
            <person name="Bode E."/>
            <person name="Bode H.B."/>
            <person name="Brachmann A.O."/>
            <person name="Cowles C.E."/>
            <person name="Cowles K.N."/>
            <person name="Darby C."/>
            <person name="de Leon L."/>
            <person name="Drace K."/>
            <person name="Du Z."/>
            <person name="Givaudan A."/>
            <person name="Herbert Tran E.E."/>
            <person name="Jewell K.A."/>
            <person name="Knack J.J."/>
            <person name="Krasomil-Osterfeld K.C."/>
            <person name="Kukor R."/>
            <person name="Lanois A."/>
            <person name="Latreille P."/>
            <person name="Leimgruber N.K."/>
            <person name="Lipke C.M."/>
            <person name="Liu R."/>
            <person name="Lu X."/>
            <person name="Martens E.C."/>
            <person name="Marri P.R."/>
            <person name="Medigue C."/>
            <person name="Menard M.L."/>
            <person name="Miller N.M."/>
            <person name="Morales-Soto N."/>
            <person name="Norton S."/>
            <person name="Ogier J.C."/>
            <person name="Orchard S.S."/>
            <person name="Park D."/>
            <person name="Park Y."/>
            <person name="Qurollo B.A."/>
            <person name="Sugar D.R."/>
            <person name="Richards G.R."/>
            <person name="Rouy Z."/>
            <person name="Slominski B."/>
            <person name="Slominski K."/>
            <person name="Snyder H."/>
            <person name="Tjaden B.C."/>
            <person name="van der Hoeven R."/>
            <person name="Welch R.D."/>
            <person name="Wheeler C."/>
            <person name="Xiang B."/>
            <person name="Barbazuk B."/>
            <person name="Gaudriault S."/>
            <person name="Goodner B."/>
            <person name="Slater S.C."/>
            <person name="Forst S."/>
            <person name="Goldman B.S."/>
            <person name="Goodrich-Blair H."/>
        </authorList>
    </citation>
    <scope>NUCLEOTIDE SEQUENCE [LARGE SCALE GENOMIC DNA]</scope>
    <source>
        <strain evidence="1">SS-2004</strain>
    </source>
</reference>
<organism evidence="1 2">
    <name type="scientific">Xenorhabdus bovienii (strain SS-2004)</name>
    <name type="common">Xenorhabdus nematophila subsp. bovienii</name>
    <dbReference type="NCBI Taxonomy" id="406818"/>
    <lineage>
        <taxon>Bacteria</taxon>
        <taxon>Pseudomonadati</taxon>
        <taxon>Pseudomonadota</taxon>
        <taxon>Gammaproteobacteria</taxon>
        <taxon>Enterobacterales</taxon>
        <taxon>Morganellaceae</taxon>
        <taxon>Xenorhabdus</taxon>
    </lineage>
</organism>
<dbReference type="eggNOG" id="COG3547">
    <property type="taxonomic scope" value="Bacteria"/>
</dbReference>
<dbReference type="Proteomes" id="UP000002045">
    <property type="component" value="Chromosome"/>
</dbReference>
<evidence type="ECO:0008006" key="3">
    <source>
        <dbReference type="Google" id="ProtNLM"/>
    </source>
</evidence>
<dbReference type="HOGENOM" id="CLU_2793072_0_0_6"/>
<dbReference type="GO" id="GO:0006313">
    <property type="term" value="P:DNA transposition"/>
    <property type="evidence" value="ECO:0007669"/>
    <property type="project" value="InterPro"/>
</dbReference>
<accession>D3UWJ0</accession>
<dbReference type="GO" id="GO:0004803">
    <property type="term" value="F:transposase activity"/>
    <property type="evidence" value="ECO:0007669"/>
    <property type="project" value="InterPro"/>
</dbReference>
<dbReference type="AlphaFoldDB" id="D3UWJ0"/>
<proteinExistence type="predicted"/>
<dbReference type="GO" id="GO:0003677">
    <property type="term" value="F:DNA binding"/>
    <property type="evidence" value="ECO:0007669"/>
    <property type="project" value="InterPro"/>
</dbReference>
<gene>
    <name evidence="1" type="ordered locus">XBJ1_0620</name>
</gene>
<evidence type="ECO:0000313" key="1">
    <source>
        <dbReference type="EMBL" id="CBJ79764.1"/>
    </source>
</evidence>
<sequence length="68" mass="7357">MGDPTTFRSGREFSTYLGLVPRQTGTGGRVKPVNVNGSVKLGLLLDSSGQVQTSLRRGHICSLRLRID</sequence>
<evidence type="ECO:0000313" key="2">
    <source>
        <dbReference type="Proteomes" id="UP000002045"/>
    </source>
</evidence>
<name>D3UWJ0_XENBS</name>